<reference evidence="11 12" key="1">
    <citation type="submission" date="2015-02" db="EMBL/GenBank/DDBJ databases">
        <title>Draft genome sequences of ten Microbacterium spp. with emphasis on heavy metal contaminated environments.</title>
        <authorList>
            <person name="Corretto E."/>
        </authorList>
    </citation>
    <scope>NUCLEOTIDE SEQUENCE [LARGE SCALE GENOMIC DNA]</scope>
    <source>
        <strain evidence="11 12">DSM 8608</strain>
    </source>
</reference>
<dbReference type="CDD" id="cd17502">
    <property type="entry name" value="MFS_Azr1_MDR_like"/>
    <property type="match status" value="1"/>
</dbReference>
<dbReference type="Gene3D" id="1.20.1720.10">
    <property type="entry name" value="Multidrug resistance protein D"/>
    <property type="match status" value="1"/>
</dbReference>
<dbReference type="PROSITE" id="PS50850">
    <property type="entry name" value="MFS"/>
    <property type="match status" value="1"/>
</dbReference>
<evidence type="ECO:0000256" key="7">
    <source>
        <dbReference type="ARBA" id="ARBA00023136"/>
    </source>
</evidence>
<dbReference type="RefSeq" id="WP_045301204.1">
    <property type="nucleotide sequence ID" value="NZ_JYJA01000039.1"/>
</dbReference>
<feature type="transmembrane region" description="Helical" evidence="9">
    <location>
        <begin position="372"/>
        <end position="397"/>
    </location>
</feature>
<evidence type="ECO:0000256" key="4">
    <source>
        <dbReference type="ARBA" id="ARBA00022475"/>
    </source>
</evidence>
<name>A0A0M2H7M0_MICTR</name>
<dbReference type="GO" id="GO:0005886">
    <property type="term" value="C:plasma membrane"/>
    <property type="evidence" value="ECO:0007669"/>
    <property type="project" value="UniProtKB-SubCell"/>
</dbReference>
<protein>
    <submittedName>
        <fullName evidence="11">Multidrug resistance protein 3</fullName>
    </submittedName>
</protein>
<dbReference type="InterPro" id="IPR020846">
    <property type="entry name" value="MFS_dom"/>
</dbReference>
<dbReference type="NCBIfam" id="TIGR00711">
    <property type="entry name" value="efflux_EmrB"/>
    <property type="match status" value="1"/>
</dbReference>
<evidence type="ECO:0000256" key="3">
    <source>
        <dbReference type="ARBA" id="ARBA00022448"/>
    </source>
</evidence>
<feature type="domain" description="Major facilitator superfamily (MFS) profile" evidence="10">
    <location>
        <begin position="27"/>
        <end position="511"/>
    </location>
</feature>
<feature type="transmembrane region" description="Helical" evidence="9">
    <location>
        <begin position="24"/>
        <end position="41"/>
    </location>
</feature>
<dbReference type="GO" id="GO:0022857">
    <property type="term" value="F:transmembrane transporter activity"/>
    <property type="evidence" value="ECO:0007669"/>
    <property type="project" value="InterPro"/>
</dbReference>
<keyword evidence="4" id="KW-1003">Cell membrane</keyword>
<evidence type="ECO:0000259" key="10">
    <source>
        <dbReference type="PROSITE" id="PS50850"/>
    </source>
</evidence>
<evidence type="ECO:0000256" key="5">
    <source>
        <dbReference type="ARBA" id="ARBA00022692"/>
    </source>
</evidence>
<evidence type="ECO:0000313" key="11">
    <source>
        <dbReference type="EMBL" id="KJL40581.1"/>
    </source>
</evidence>
<feature type="transmembrane region" description="Helical" evidence="9">
    <location>
        <begin position="418"/>
        <end position="436"/>
    </location>
</feature>
<comment type="similarity">
    <text evidence="2">Belongs to the major facilitator superfamily. TCR/Tet family.</text>
</comment>
<dbReference type="AlphaFoldDB" id="A0A0M2H7M0"/>
<organism evidence="11 12">
    <name type="scientific">Microbacterium trichothecenolyticum</name>
    <name type="common">Aureobacterium trichothecenolyticum</name>
    <dbReference type="NCBI Taxonomy" id="69370"/>
    <lineage>
        <taxon>Bacteria</taxon>
        <taxon>Bacillati</taxon>
        <taxon>Actinomycetota</taxon>
        <taxon>Actinomycetes</taxon>
        <taxon>Micrococcales</taxon>
        <taxon>Microbacteriaceae</taxon>
        <taxon>Microbacterium</taxon>
    </lineage>
</organism>
<dbReference type="InterPro" id="IPR011701">
    <property type="entry name" value="MFS"/>
</dbReference>
<keyword evidence="12" id="KW-1185">Reference proteome</keyword>
<dbReference type="PATRIC" id="fig|69370.6.peg.3257"/>
<feature type="transmembrane region" description="Helical" evidence="9">
    <location>
        <begin position="92"/>
        <end position="111"/>
    </location>
</feature>
<sequence length="562" mass="59355">MTTATVPTAKPGGEAPFLLTQRRIWIIFSALIAGMLLSSLDQTIVSTAMPTIVGELGGVSHQVWITTAYILATTIVMPIYGKFGDVLGRRRLFMVAIAIFTLASVGCAFATDFWMFVVFRAIQGLGGGGLMILSQAIIADIVPADQRGKYLGPIGGIFGLAAVAGPLLGGFFVDHMTWQWAFYINIPVGIAAFFIAVFALKLPNKKAEKPIDWLGVLFLSAATTCLIFFTDFGGSADQGWDSGATWAWGAGLVASAGLFIFTESRAADPIMPLSMFRNPIFINATAIGMAIGIGMFAALGFVPTFLQMSSGTSAAASGLLMLPMMVGVMGMSIASGLLITKTGKYKLFPIVGTLIVGIAMVLMTTLTASTPIWLICTYLFLFGVGLGCIMQVVVLVVQNAVPAADLGTATSTNNYFREVGAALGTAVFGTLFTTRLTENLTKVFTDAGASPEQAGEATSSIDPSVLNSLPDTVRTGVVDAYADALAPVFWYLVPFIAIAFVLALFLKQIPLSDVAGLVARGEAIGGEEAERLEAERLKAEQHSAAPTGRARRRTREKDSAAR</sequence>
<dbReference type="Proteomes" id="UP000034098">
    <property type="component" value="Unassembled WGS sequence"/>
</dbReference>
<feature type="region of interest" description="Disordered" evidence="8">
    <location>
        <begin position="534"/>
        <end position="562"/>
    </location>
</feature>
<feature type="transmembrane region" description="Helical" evidence="9">
    <location>
        <begin position="488"/>
        <end position="506"/>
    </location>
</feature>
<evidence type="ECO:0000256" key="2">
    <source>
        <dbReference type="ARBA" id="ARBA00007520"/>
    </source>
</evidence>
<dbReference type="PRINTS" id="PR01036">
    <property type="entry name" value="TCRTETB"/>
</dbReference>
<accession>A0A0M2H7M0</accession>
<dbReference type="Gene3D" id="1.20.1250.20">
    <property type="entry name" value="MFS general substrate transporter like domains"/>
    <property type="match status" value="1"/>
</dbReference>
<comment type="caution">
    <text evidence="11">The sequence shown here is derived from an EMBL/GenBank/DDBJ whole genome shotgun (WGS) entry which is preliminary data.</text>
</comment>
<feature type="transmembrane region" description="Helical" evidence="9">
    <location>
        <begin position="244"/>
        <end position="261"/>
    </location>
</feature>
<feature type="transmembrane region" description="Helical" evidence="9">
    <location>
        <begin position="281"/>
        <end position="302"/>
    </location>
</feature>
<keyword evidence="3" id="KW-0813">Transport</keyword>
<dbReference type="Pfam" id="PF07690">
    <property type="entry name" value="MFS_1"/>
    <property type="match status" value="1"/>
</dbReference>
<dbReference type="InterPro" id="IPR004638">
    <property type="entry name" value="EmrB-like"/>
</dbReference>
<proteinExistence type="inferred from homology"/>
<feature type="transmembrane region" description="Helical" evidence="9">
    <location>
        <begin position="314"/>
        <end position="340"/>
    </location>
</feature>
<feature type="transmembrane region" description="Helical" evidence="9">
    <location>
        <begin position="212"/>
        <end position="232"/>
    </location>
</feature>
<evidence type="ECO:0000256" key="1">
    <source>
        <dbReference type="ARBA" id="ARBA00004651"/>
    </source>
</evidence>
<dbReference type="PANTHER" id="PTHR23501">
    <property type="entry name" value="MAJOR FACILITATOR SUPERFAMILY"/>
    <property type="match status" value="1"/>
</dbReference>
<feature type="transmembrane region" description="Helical" evidence="9">
    <location>
        <begin position="61"/>
        <end position="80"/>
    </location>
</feature>
<keyword evidence="7 9" id="KW-0472">Membrane</keyword>
<dbReference type="OrthoDB" id="7375466at2"/>
<feature type="transmembrane region" description="Helical" evidence="9">
    <location>
        <begin position="180"/>
        <end position="200"/>
    </location>
</feature>
<evidence type="ECO:0000256" key="8">
    <source>
        <dbReference type="SAM" id="MobiDB-lite"/>
    </source>
</evidence>
<keyword evidence="6 9" id="KW-1133">Transmembrane helix</keyword>
<dbReference type="InterPro" id="IPR036259">
    <property type="entry name" value="MFS_trans_sf"/>
</dbReference>
<keyword evidence="5 9" id="KW-0812">Transmembrane</keyword>
<dbReference type="FunFam" id="1.20.1720.10:FF:000004">
    <property type="entry name" value="EmrB/QacA family drug resistance transporter"/>
    <property type="match status" value="1"/>
</dbReference>
<evidence type="ECO:0000256" key="9">
    <source>
        <dbReference type="SAM" id="Phobius"/>
    </source>
</evidence>
<feature type="transmembrane region" description="Helical" evidence="9">
    <location>
        <begin position="150"/>
        <end position="168"/>
    </location>
</feature>
<dbReference type="SUPFAM" id="SSF103473">
    <property type="entry name" value="MFS general substrate transporter"/>
    <property type="match status" value="1"/>
</dbReference>
<feature type="transmembrane region" description="Helical" evidence="9">
    <location>
        <begin position="117"/>
        <end position="138"/>
    </location>
</feature>
<dbReference type="EMBL" id="JYJA01000039">
    <property type="protein sequence ID" value="KJL40581.1"/>
    <property type="molecule type" value="Genomic_DNA"/>
</dbReference>
<evidence type="ECO:0000313" key="12">
    <source>
        <dbReference type="Proteomes" id="UP000034098"/>
    </source>
</evidence>
<feature type="transmembrane region" description="Helical" evidence="9">
    <location>
        <begin position="347"/>
        <end position="366"/>
    </location>
</feature>
<gene>
    <name evidence="11" type="primary">bmr3_5</name>
    <name evidence="11" type="ORF">RS82_03197</name>
</gene>
<dbReference type="PANTHER" id="PTHR23501:SF197">
    <property type="entry name" value="COMD"/>
    <property type="match status" value="1"/>
</dbReference>
<evidence type="ECO:0000256" key="6">
    <source>
        <dbReference type="ARBA" id="ARBA00022989"/>
    </source>
</evidence>
<comment type="subcellular location">
    <subcellularLocation>
        <location evidence="1">Cell membrane</location>
        <topology evidence="1">Multi-pass membrane protein</topology>
    </subcellularLocation>
</comment>